<evidence type="ECO:0000313" key="2">
    <source>
        <dbReference type="EMBL" id="RLM86657.1"/>
    </source>
</evidence>
<dbReference type="EMBL" id="PQIB02000011">
    <property type="protein sequence ID" value="RLM86657.1"/>
    <property type="molecule type" value="Genomic_DNA"/>
</dbReference>
<organism evidence="2 3">
    <name type="scientific">Panicum miliaceum</name>
    <name type="common">Proso millet</name>
    <name type="synonym">Broomcorn millet</name>
    <dbReference type="NCBI Taxonomy" id="4540"/>
    <lineage>
        <taxon>Eukaryota</taxon>
        <taxon>Viridiplantae</taxon>
        <taxon>Streptophyta</taxon>
        <taxon>Embryophyta</taxon>
        <taxon>Tracheophyta</taxon>
        <taxon>Spermatophyta</taxon>
        <taxon>Magnoliopsida</taxon>
        <taxon>Liliopsida</taxon>
        <taxon>Poales</taxon>
        <taxon>Poaceae</taxon>
        <taxon>PACMAD clade</taxon>
        <taxon>Panicoideae</taxon>
        <taxon>Panicodae</taxon>
        <taxon>Paniceae</taxon>
        <taxon>Panicinae</taxon>
        <taxon>Panicum</taxon>
        <taxon>Panicum sect. Panicum</taxon>
    </lineage>
</organism>
<name>A0A3L6QS54_PANMI</name>
<evidence type="ECO:0000313" key="3">
    <source>
        <dbReference type="Proteomes" id="UP000275267"/>
    </source>
</evidence>
<sequence length="65" mass="6965">MAGAGVGMVVGAAIGLLIVVIDNETLTEYATMVRKLISALAFAGVWNIEIEFHSNNYNLDINILN</sequence>
<evidence type="ECO:0000256" key="1">
    <source>
        <dbReference type="SAM" id="Phobius"/>
    </source>
</evidence>
<dbReference type="Proteomes" id="UP000275267">
    <property type="component" value="Unassembled WGS sequence"/>
</dbReference>
<keyword evidence="3" id="KW-1185">Reference proteome</keyword>
<accession>A0A3L6QS54</accession>
<protein>
    <submittedName>
        <fullName evidence="2">Uncharacterized protein</fullName>
    </submittedName>
</protein>
<gene>
    <name evidence="2" type="ORF">C2845_PM04G05610</name>
</gene>
<comment type="caution">
    <text evidence="2">The sequence shown here is derived from an EMBL/GenBank/DDBJ whole genome shotgun (WGS) entry which is preliminary data.</text>
</comment>
<keyword evidence="1" id="KW-1133">Transmembrane helix</keyword>
<dbReference type="AlphaFoldDB" id="A0A3L6QS54"/>
<reference evidence="3" key="1">
    <citation type="journal article" date="2019" name="Nat. Commun.">
        <title>The genome of broomcorn millet.</title>
        <authorList>
            <person name="Zou C."/>
            <person name="Miki D."/>
            <person name="Li D."/>
            <person name="Tang Q."/>
            <person name="Xiao L."/>
            <person name="Rajput S."/>
            <person name="Deng P."/>
            <person name="Jia W."/>
            <person name="Huang R."/>
            <person name="Zhang M."/>
            <person name="Sun Y."/>
            <person name="Hu J."/>
            <person name="Fu X."/>
            <person name="Schnable P.S."/>
            <person name="Li F."/>
            <person name="Zhang H."/>
            <person name="Feng B."/>
            <person name="Zhu X."/>
            <person name="Liu R."/>
            <person name="Schnable J.C."/>
            <person name="Zhu J.-K."/>
            <person name="Zhang H."/>
        </authorList>
    </citation>
    <scope>NUCLEOTIDE SEQUENCE [LARGE SCALE GENOMIC DNA]</scope>
</reference>
<proteinExistence type="predicted"/>
<keyword evidence="1" id="KW-0812">Transmembrane</keyword>
<keyword evidence="1" id="KW-0472">Membrane</keyword>
<feature type="transmembrane region" description="Helical" evidence="1">
    <location>
        <begin position="6"/>
        <end position="26"/>
    </location>
</feature>